<sequence length="223" mass="24306">MTRTARHPLAVFAALLLPLCSHAVEPAATVQVAACGLEFDLPAAYKITRPKRQADEHHGRACAFDIVKLRPEPAPRGECKDKEEGGQPPYKVCDWMIDAGPPTPSVQVVRQGPKGTLLESFTRAEDGRWMVPNAQAGDQPAKAADFCGKPAWVGETIVRMYWWRTRTKNYTGIYAGSGGADVTLLQLAPDLFVQLQNPPIDPQGEFAAFCASLRLGARVQDLP</sequence>
<dbReference type="AlphaFoldDB" id="A0A7X0PAZ7"/>
<proteinExistence type="predicted"/>
<evidence type="ECO:0000256" key="1">
    <source>
        <dbReference type="SAM" id="SignalP"/>
    </source>
</evidence>
<dbReference type="RefSeq" id="WP_184855998.1">
    <property type="nucleotide sequence ID" value="NZ_JACHLK010000002.1"/>
</dbReference>
<feature type="signal peptide" evidence="1">
    <location>
        <begin position="1"/>
        <end position="23"/>
    </location>
</feature>
<feature type="chain" id="PRO_5031179014" evidence="1">
    <location>
        <begin position="24"/>
        <end position="223"/>
    </location>
</feature>
<evidence type="ECO:0000313" key="2">
    <source>
        <dbReference type="EMBL" id="MBB6558573.1"/>
    </source>
</evidence>
<name>A0A7X0PAZ7_9BURK</name>
<keyword evidence="1" id="KW-0732">Signal</keyword>
<keyword evidence="3" id="KW-1185">Reference proteome</keyword>
<organism evidence="2 3">
    <name type="scientific">Acidovorax soli</name>
    <dbReference type="NCBI Taxonomy" id="592050"/>
    <lineage>
        <taxon>Bacteria</taxon>
        <taxon>Pseudomonadati</taxon>
        <taxon>Pseudomonadota</taxon>
        <taxon>Betaproteobacteria</taxon>
        <taxon>Burkholderiales</taxon>
        <taxon>Comamonadaceae</taxon>
        <taxon>Acidovorax</taxon>
    </lineage>
</organism>
<dbReference type="EMBL" id="JACHLK010000002">
    <property type="protein sequence ID" value="MBB6558573.1"/>
    <property type="molecule type" value="Genomic_DNA"/>
</dbReference>
<protein>
    <submittedName>
        <fullName evidence="2">Uncharacterized protein</fullName>
    </submittedName>
</protein>
<dbReference type="Proteomes" id="UP000575083">
    <property type="component" value="Unassembled WGS sequence"/>
</dbReference>
<reference evidence="2 3" key="1">
    <citation type="submission" date="2020-08" db="EMBL/GenBank/DDBJ databases">
        <title>Functional genomics of gut bacteria from endangered species of beetles.</title>
        <authorList>
            <person name="Carlos-Shanley C."/>
        </authorList>
    </citation>
    <scope>NUCLEOTIDE SEQUENCE [LARGE SCALE GENOMIC DNA]</scope>
    <source>
        <strain evidence="2 3">S00198</strain>
    </source>
</reference>
<gene>
    <name evidence="2" type="ORF">HNP48_001237</name>
</gene>
<accession>A0A7X0PAZ7</accession>
<comment type="caution">
    <text evidence="2">The sequence shown here is derived from an EMBL/GenBank/DDBJ whole genome shotgun (WGS) entry which is preliminary data.</text>
</comment>
<evidence type="ECO:0000313" key="3">
    <source>
        <dbReference type="Proteomes" id="UP000575083"/>
    </source>
</evidence>